<feature type="transmembrane region" description="Helical" evidence="1">
    <location>
        <begin position="109"/>
        <end position="129"/>
    </location>
</feature>
<evidence type="ECO:0000313" key="3">
    <source>
        <dbReference type="Proteomes" id="UP000184112"/>
    </source>
</evidence>
<keyword evidence="1" id="KW-0812">Transmembrane</keyword>
<name>A0A1M5IVV6_FLAJO</name>
<gene>
    <name evidence="2" type="ORF">SAMN05444388_102274</name>
</gene>
<organism evidence="2 3">
    <name type="scientific">Flavobacterium johnsoniae</name>
    <name type="common">Cytophaga johnsonae</name>
    <dbReference type="NCBI Taxonomy" id="986"/>
    <lineage>
        <taxon>Bacteria</taxon>
        <taxon>Pseudomonadati</taxon>
        <taxon>Bacteroidota</taxon>
        <taxon>Flavobacteriia</taxon>
        <taxon>Flavobacteriales</taxon>
        <taxon>Flavobacteriaceae</taxon>
        <taxon>Flavobacterium</taxon>
    </lineage>
</organism>
<sequence>MIYLYEIILLITLLKSIVLVRKFSFSSQNYLFVYLLITFLIELSSWIIILIKKDWSFQYTVYCVFCIAFFWFYYVQSFQKKLRKKVHFVSGLISLSVLLFSFFSKEEIGSLLIIALPIFYIVFSIFWFYQKIALPSESKITNDPNFWISTGLLLWSCFFIFRVVPRDFFNIEDQPFLELLREFLYAINCVMYLLFFKALIEYETIAKNIKK</sequence>
<feature type="transmembrane region" description="Helical" evidence="1">
    <location>
        <begin position="57"/>
        <end position="74"/>
    </location>
</feature>
<keyword evidence="1" id="KW-1133">Transmembrane helix</keyword>
<feature type="transmembrane region" description="Helical" evidence="1">
    <location>
        <begin position="31"/>
        <end position="51"/>
    </location>
</feature>
<proteinExistence type="predicted"/>
<dbReference type="EMBL" id="FQWH01000002">
    <property type="protein sequence ID" value="SHG32434.1"/>
    <property type="molecule type" value="Genomic_DNA"/>
</dbReference>
<evidence type="ECO:0000313" key="2">
    <source>
        <dbReference type="EMBL" id="SHG32434.1"/>
    </source>
</evidence>
<evidence type="ECO:0000256" key="1">
    <source>
        <dbReference type="SAM" id="Phobius"/>
    </source>
</evidence>
<keyword evidence="1" id="KW-0472">Membrane</keyword>
<feature type="transmembrane region" description="Helical" evidence="1">
    <location>
        <begin position="86"/>
        <end position="103"/>
    </location>
</feature>
<protein>
    <submittedName>
        <fullName evidence="2">Uncharacterized protein</fullName>
    </submittedName>
</protein>
<dbReference type="AlphaFoldDB" id="A0A1M5IVV6"/>
<dbReference type="Proteomes" id="UP000184112">
    <property type="component" value="Unassembled WGS sequence"/>
</dbReference>
<feature type="transmembrane region" description="Helical" evidence="1">
    <location>
        <begin position="145"/>
        <end position="163"/>
    </location>
</feature>
<accession>A0A1M5IVV6</accession>
<feature type="transmembrane region" description="Helical" evidence="1">
    <location>
        <begin position="183"/>
        <end position="200"/>
    </location>
</feature>
<reference evidence="2 3" key="1">
    <citation type="submission" date="2016-11" db="EMBL/GenBank/DDBJ databases">
        <authorList>
            <person name="Jaros S."/>
            <person name="Januszkiewicz K."/>
            <person name="Wedrychowicz H."/>
        </authorList>
    </citation>
    <scope>NUCLEOTIDE SEQUENCE [LARGE SCALE GENOMIC DNA]</scope>
    <source>
        <strain evidence="2 3">DSM 6792</strain>
    </source>
</reference>